<comment type="caution">
    <text evidence="3">The sequence shown here is derived from an EMBL/GenBank/DDBJ whole genome shotgun (WGS) entry which is preliminary data.</text>
</comment>
<proteinExistence type="predicted"/>
<name>T1B6Z2_9ZZZZ</name>
<dbReference type="Gene3D" id="3.90.1440.10">
    <property type="entry name" value="SecA, preprotein cross-linking domain"/>
    <property type="match status" value="1"/>
</dbReference>
<dbReference type="SUPFAM" id="SSF81767">
    <property type="entry name" value="Pre-protein crosslinking domain of SecA"/>
    <property type="match status" value="1"/>
</dbReference>
<dbReference type="EMBL" id="AUZZ01001121">
    <property type="protein sequence ID" value="EQD65617.1"/>
    <property type="molecule type" value="Genomic_DNA"/>
</dbReference>
<dbReference type="InterPro" id="IPR036670">
    <property type="entry name" value="SecA_X-link_sf"/>
</dbReference>
<evidence type="ECO:0000256" key="1">
    <source>
        <dbReference type="SAM" id="MobiDB-lite"/>
    </source>
</evidence>
<feature type="compositionally biased region" description="Basic and acidic residues" evidence="1">
    <location>
        <begin position="18"/>
        <end position="36"/>
    </location>
</feature>
<evidence type="ECO:0000313" key="3">
    <source>
        <dbReference type="EMBL" id="EQD65617.1"/>
    </source>
</evidence>
<gene>
    <name evidence="3" type="ORF">B2A_01535</name>
</gene>
<dbReference type="GO" id="GO:0017038">
    <property type="term" value="P:protein import"/>
    <property type="evidence" value="ECO:0007669"/>
    <property type="project" value="InterPro"/>
</dbReference>
<dbReference type="Pfam" id="PF01043">
    <property type="entry name" value="SecA_PP_bind"/>
    <property type="match status" value="1"/>
</dbReference>
<organism evidence="3">
    <name type="scientific">mine drainage metagenome</name>
    <dbReference type="NCBI Taxonomy" id="410659"/>
    <lineage>
        <taxon>unclassified sequences</taxon>
        <taxon>metagenomes</taxon>
        <taxon>ecological metagenomes</taxon>
    </lineage>
</organism>
<reference evidence="3" key="1">
    <citation type="submission" date="2013-08" db="EMBL/GenBank/DDBJ databases">
        <authorList>
            <person name="Mendez C."/>
            <person name="Richter M."/>
            <person name="Ferrer M."/>
            <person name="Sanchez J."/>
        </authorList>
    </citation>
    <scope>NUCLEOTIDE SEQUENCE</scope>
</reference>
<feature type="domain" description="SecA preprotein cross-linking" evidence="2">
    <location>
        <begin position="3"/>
        <end position="39"/>
    </location>
</feature>
<reference evidence="3" key="2">
    <citation type="journal article" date="2014" name="ISME J.">
        <title>Microbial stratification in low pH oxic and suboxic macroscopic growths along an acid mine drainage.</title>
        <authorList>
            <person name="Mendez-Garcia C."/>
            <person name="Mesa V."/>
            <person name="Sprenger R.R."/>
            <person name="Richter M."/>
            <person name="Diez M.S."/>
            <person name="Solano J."/>
            <person name="Bargiela R."/>
            <person name="Golyshina O.V."/>
            <person name="Manteca A."/>
            <person name="Ramos J.L."/>
            <person name="Gallego J.R."/>
            <person name="Llorente I."/>
            <person name="Martins Dos Santos V.A."/>
            <person name="Jensen O.N."/>
            <person name="Pelaez A.I."/>
            <person name="Sanchez J."/>
            <person name="Ferrer M."/>
        </authorList>
    </citation>
    <scope>NUCLEOTIDE SEQUENCE</scope>
</reference>
<dbReference type="AlphaFoldDB" id="T1B6Z2"/>
<dbReference type="GO" id="GO:0016020">
    <property type="term" value="C:membrane"/>
    <property type="evidence" value="ECO:0007669"/>
    <property type="project" value="InterPro"/>
</dbReference>
<evidence type="ECO:0000259" key="2">
    <source>
        <dbReference type="Pfam" id="PF01043"/>
    </source>
</evidence>
<dbReference type="InterPro" id="IPR011130">
    <property type="entry name" value="SecA_preprotein_X-link_dom"/>
</dbReference>
<sequence length="42" mass="4933">MPRLKRQEVEDGPGDYSVEEKDKQVHLTEEGHEHVEQLMLES</sequence>
<feature type="non-terminal residue" evidence="3">
    <location>
        <position position="42"/>
    </location>
</feature>
<protein>
    <submittedName>
        <fullName evidence="3">SecA preprotein cross-linking region domain protein</fullName>
    </submittedName>
</protein>
<accession>T1B6Z2</accession>
<feature type="region of interest" description="Disordered" evidence="1">
    <location>
        <begin position="1"/>
        <end position="42"/>
    </location>
</feature>